<evidence type="ECO:0000256" key="4">
    <source>
        <dbReference type="ARBA" id="ARBA00023289"/>
    </source>
</evidence>
<dbReference type="EMBL" id="CACVBM020001695">
    <property type="protein sequence ID" value="CAA7057623.1"/>
    <property type="molecule type" value="Genomic_DNA"/>
</dbReference>
<dbReference type="PANTHER" id="PTHR46195">
    <property type="entry name" value="HEAVY METAL-ASSOCIATED ISOPRENYLATED PLANT PROTEIN 7"/>
    <property type="match status" value="1"/>
</dbReference>
<evidence type="ECO:0000256" key="1">
    <source>
        <dbReference type="ARBA" id="ARBA00022481"/>
    </source>
</evidence>
<keyword evidence="3" id="KW-0449">Lipoprotein</keyword>
<name>A0A6D2LC97_9BRAS</name>
<keyword evidence="2" id="KW-0479">Metal-binding</keyword>
<dbReference type="Pfam" id="PF00403">
    <property type="entry name" value="HMA"/>
    <property type="match status" value="1"/>
</dbReference>
<dbReference type="InterPro" id="IPR006121">
    <property type="entry name" value="HMA_dom"/>
</dbReference>
<gene>
    <name evidence="7" type="ORF">MERR_LOCUS44859</name>
</gene>
<comment type="similarity">
    <text evidence="5">Belongs to the HIPP family.</text>
</comment>
<dbReference type="OrthoDB" id="1108911at2759"/>
<evidence type="ECO:0000313" key="7">
    <source>
        <dbReference type="EMBL" id="CAA7057623.1"/>
    </source>
</evidence>
<protein>
    <recommendedName>
        <fullName evidence="6">HMA domain-containing protein</fullName>
    </recommendedName>
</protein>
<accession>A0A6D2LC97</accession>
<dbReference type="InterPro" id="IPR036163">
    <property type="entry name" value="HMA_dom_sf"/>
</dbReference>
<evidence type="ECO:0000256" key="2">
    <source>
        <dbReference type="ARBA" id="ARBA00022723"/>
    </source>
</evidence>
<comment type="caution">
    <text evidence="7">The sequence shown here is derived from an EMBL/GenBank/DDBJ whole genome shotgun (WGS) entry which is preliminary data.</text>
</comment>
<evidence type="ECO:0000256" key="5">
    <source>
        <dbReference type="ARBA" id="ARBA00024045"/>
    </source>
</evidence>
<evidence type="ECO:0000256" key="3">
    <source>
        <dbReference type="ARBA" id="ARBA00023288"/>
    </source>
</evidence>
<proteinExistence type="inferred from homology"/>
<dbReference type="GO" id="GO:0046872">
    <property type="term" value="F:metal ion binding"/>
    <property type="evidence" value="ECO:0007669"/>
    <property type="project" value="UniProtKB-KW"/>
</dbReference>
<evidence type="ECO:0000313" key="8">
    <source>
        <dbReference type="Proteomes" id="UP000467841"/>
    </source>
</evidence>
<keyword evidence="4" id="KW-0636">Prenylation</keyword>
<keyword evidence="8" id="KW-1185">Reference proteome</keyword>
<dbReference type="Proteomes" id="UP000467841">
    <property type="component" value="Unassembled WGS sequence"/>
</dbReference>
<dbReference type="InterPro" id="IPR044577">
    <property type="entry name" value="HIPP4/7/8/17/18/19"/>
</dbReference>
<keyword evidence="1" id="KW-0488">Methylation</keyword>
<reference evidence="7" key="1">
    <citation type="submission" date="2020-01" db="EMBL/GenBank/DDBJ databases">
        <authorList>
            <person name="Mishra B."/>
        </authorList>
    </citation>
    <scope>NUCLEOTIDE SEQUENCE [LARGE SCALE GENOMIC DNA]</scope>
</reference>
<dbReference type="Gene3D" id="3.30.70.100">
    <property type="match status" value="1"/>
</dbReference>
<evidence type="ECO:0000259" key="6">
    <source>
        <dbReference type="Pfam" id="PF00403"/>
    </source>
</evidence>
<dbReference type="AlphaFoldDB" id="A0A6D2LC97"/>
<sequence>MVCCIPIPPPTVSNCNLDVEIKIPDCSHCATIMTEVIPRFKGVETCVTDIVNQNIAVRGSFNLEKLLKKLSKLTGEDQVVLVKKEVESEIVQKKNLGALLETDKKSEEYANNKEMDKILMFNDENPNARCTIS</sequence>
<dbReference type="SUPFAM" id="SSF55008">
    <property type="entry name" value="HMA, heavy metal-associated domain"/>
    <property type="match status" value="1"/>
</dbReference>
<dbReference type="PANTHER" id="PTHR46195:SF18">
    <property type="entry name" value="SUPEROXIDE DISMUTASE 1 COPPER CHAPERONE-LIKE PROTEIN"/>
    <property type="match status" value="1"/>
</dbReference>
<organism evidence="7 8">
    <name type="scientific">Microthlaspi erraticum</name>
    <dbReference type="NCBI Taxonomy" id="1685480"/>
    <lineage>
        <taxon>Eukaryota</taxon>
        <taxon>Viridiplantae</taxon>
        <taxon>Streptophyta</taxon>
        <taxon>Embryophyta</taxon>
        <taxon>Tracheophyta</taxon>
        <taxon>Spermatophyta</taxon>
        <taxon>Magnoliopsida</taxon>
        <taxon>eudicotyledons</taxon>
        <taxon>Gunneridae</taxon>
        <taxon>Pentapetalae</taxon>
        <taxon>rosids</taxon>
        <taxon>malvids</taxon>
        <taxon>Brassicales</taxon>
        <taxon>Brassicaceae</taxon>
        <taxon>Coluteocarpeae</taxon>
        <taxon>Microthlaspi</taxon>
    </lineage>
</organism>
<feature type="domain" description="HMA" evidence="6">
    <location>
        <begin position="25"/>
        <end position="74"/>
    </location>
</feature>